<protein>
    <recommendedName>
        <fullName evidence="4">Putative hemin transport system permease protein HrtB</fullName>
    </recommendedName>
</protein>
<feature type="transmembrane region" description="Helical" evidence="11">
    <location>
        <begin position="15"/>
        <end position="39"/>
    </location>
</feature>
<keyword evidence="5" id="KW-0813">Transport</keyword>
<evidence type="ECO:0000256" key="6">
    <source>
        <dbReference type="ARBA" id="ARBA00022475"/>
    </source>
</evidence>
<comment type="function">
    <text evidence="10">Part of the ABC transporter complex hrt involved in hemin import. Responsible for the translocation of the substrate across the membrane.</text>
</comment>
<dbReference type="EMBL" id="JAIULA010000008">
    <property type="protein sequence ID" value="MCP0886816.1"/>
    <property type="molecule type" value="Genomic_DNA"/>
</dbReference>
<evidence type="ECO:0000256" key="10">
    <source>
        <dbReference type="ARBA" id="ARBA00024973"/>
    </source>
</evidence>
<evidence type="ECO:0000256" key="11">
    <source>
        <dbReference type="SAM" id="Phobius"/>
    </source>
</evidence>
<evidence type="ECO:0000256" key="8">
    <source>
        <dbReference type="ARBA" id="ARBA00022989"/>
    </source>
</evidence>
<keyword evidence="6" id="KW-1003">Cell membrane</keyword>
<reference evidence="13 14" key="1">
    <citation type="journal article" date="2023" name="Int. J. Syst. Evol. Microbiol.">
        <title>Ligilactobacillus ubinensis sp. nov., a novel species isolated from the wild ferment of a durian fruit (Durio zibethinus).</title>
        <authorList>
            <person name="Heng Y.C."/>
            <person name="Menon N."/>
            <person name="Chen B."/>
            <person name="Loo B.Z.L."/>
            <person name="Wong G.W.J."/>
            <person name="Lim A.C.H."/>
            <person name="Silvaraju S."/>
            <person name="Kittelmann S."/>
        </authorList>
    </citation>
    <scope>NUCLEOTIDE SEQUENCE [LARGE SCALE GENOMIC DNA]</scope>
    <source>
        <strain evidence="13 14">WILCCON 0076</strain>
    </source>
</reference>
<evidence type="ECO:0000256" key="9">
    <source>
        <dbReference type="ARBA" id="ARBA00023136"/>
    </source>
</evidence>
<evidence type="ECO:0000256" key="4">
    <source>
        <dbReference type="ARBA" id="ARBA00016962"/>
    </source>
</evidence>
<name>A0A9X2JM67_9LACO</name>
<dbReference type="PANTHER" id="PTHR43738:SF1">
    <property type="entry name" value="HEMIN TRANSPORT SYSTEM PERMEASE PROTEIN HRTB-RELATED"/>
    <property type="match status" value="1"/>
</dbReference>
<proteinExistence type="inferred from homology"/>
<feature type="transmembrane region" description="Helical" evidence="11">
    <location>
        <begin position="285"/>
        <end position="307"/>
    </location>
</feature>
<evidence type="ECO:0000256" key="5">
    <source>
        <dbReference type="ARBA" id="ARBA00022448"/>
    </source>
</evidence>
<feature type="transmembrane region" description="Helical" evidence="11">
    <location>
        <begin position="319"/>
        <end position="339"/>
    </location>
</feature>
<dbReference type="Proteomes" id="UP001139006">
    <property type="component" value="Unassembled WGS sequence"/>
</dbReference>
<keyword evidence="7 11" id="KW-0812">Transmembrane</keyword>
<evidence type="ECO:0000256" key="3">
    <source>
        <dbReference type="ARBA" id="ARBA00011131"/>
    </source>
</evidence>
<evidence type="ECO:0000259" key="12">
    <source>
        <dbReference type="Pfam" id="PF02687"/>
    </source>
</evidence>
<organism evidence="13 14">
    <name type="scientific">Ligilactobacillus ubinensis</name>
    <dbReference type="NCBI Taxonomy" id="2876789"/>
    <lineage>
        <taxon>Bacteria</taxon>
        <taxon>Bacillati</taxon>
        <taxon>Bacillota</taxon>
        <taxon>Bacilli</taxon>
        <taxon>Lactobacillales</taxon>
        <taxon>Lactobacillaceae</taxon>
        <taxon>Ligilactobacillus</taxon>
    </lineage>
</organism>
<dbReference type="RefSeq" id="WP_253360200.1">
    <property type="nucleotide sequence ID" value="NZ_JAIULA010000008.1"/>
</dbReference>
<dbReference type="AlphaFoldDB" id="A0A9X2JM67"/>
<dbReference type="GO" id="GO:0005886">
    <property type="term" value="C:plasma membrane"/>
    <property type="evidence" value="ECO:0007669"/>
    <property type="project" value="UniProtKB-SubCell"/>
</dbReference>
<gene>
    <name evidence="13" type="ORF">LB941_05620</name>
</gene>
<feature type="domain" description="ABC3 transporter permease C-terminal" evidence="12">
    <location>
        <begin position="236"/>
        <end position="347"/>
    </location>
</feature>
<keyword evidence="14" id="KW-1185">Reference proteome</keyword>
<sequence>MFLAFKEIKHEKLRYALITAMILMISYLIFILTSLALGLANENTSGIYSWNFKHIILNADANTSLSQSLLTANQISAQKITNKEALIGQASVVVKKAASSNVDANFVGIKSNQFIYKDLQLSLGHLPKNDQQIVVDSSFRNSGYHLNDWVTLNSNTKKYQIVGFVKNAQYNMSPIIYGRLTAWSSLKNVSPTFKASAIISRKNYYTAKTKKTASYSTNSLIQKLPGYSAQNTTFSLMIAFLLIISLIIVTVFLYIITIQKIPNYAVLRAQGIPASILVKSTISQAISLVGAGLTLGIFFTWITTVFIPKSAPMSFNIPLLSLVALSLIVTSILGTLLPIKAILHVDPITIIGG</sequence>
<dbReference type="InterPro" id="IPR003838">
    <property type="entry name" value="ABC3_permease_C"/>
</dbReference>
<comment type="caution">
    <text evidence="13">The sequence shown here is derived from an EMBL/GenBank/DDBJ whole genome shotgun (WGS) entry which is preliminary data.</text>
</comment>
<evidence type="ECO:0000313" key="14">
    <source>
        <dbReference type="Proteomes" id="UP001139006"/>
    </source>
</evidence>
<keyword evidence="9 11" id="KW-0472">Membrane</keyword>
<evidence type="ECO:0000313" key="13">
    <source>
        <dbReference type="EMBL" id="MCP0886816.1"/>
    </source>
</evidence>
<dbReference type="Pfam" id="PF02687">
    <property type="entry name" value="FtsX"/>
    <property type="match status" value="1"/>
</dbReference>
<dbReference type="PANTHER" id="PTHR43738">
    <property type="entry name" value="ABC TRANSPORTER, MEMBRANE PROTEIN"/>
    <property type="match status" value="1"/>
</dbReference>
<dbReference type="InterPro" id="IPR051125">
    <property type="entry name" value="ABC-4/HrtB_transporter"/>
</dbReference>
<evidence type="ECO:0000256" key="7">
    <source>
        <dbReference type="ARBA" id="ARBA00022692"/>
    </source>
</evidence>
<feature type="transmembrane region" description="Helical" evidence="11">
    <location>
        <begin position="234"/>
        <end position="256"/>
    </location>
</feature>
<evidence type="ECO:0000256" key="1">
    <source>
        <dbReference type="ARBA" id="ARBA00004651"/>
    </source>
</evidence>
<comment type="similarity">
    <text evidence="2">Belongs to the ABC-4 integral membrane protein family. HrtB subfamily.</text>
</comment>
<accession>A0A9X2JM67</accession>
<keyword evidence="8 11" id="KW-1133">Transmembrane helix</keyword>
<comment type="subcellular location">
    <subcellularLocation>
        <location evidence="1">Cell membrane</location>
        <topology evidence="1">Multi-pass membrane protein</topology>
    </subcellularLocation>
</comment>
<comment type="subunit">
    <text evidence="3">The complex is composed of two ATP-binding proteins (HrtA), two transmembrane proteins (HrtB) and a solute-binding protein.</text>
</comment>
<evidence type="ECO:0000256" key="2">
    <source>
        <dbReference type="ARBA" id="ARBA00008697"/>
    </source>
</evidence>